<name>A0A4P6P735_9GAMM</name>
<protein>
    <recommendedName>
        <fullName evidence="2">GEVED domain-containing protein</fullName>
    </recommendedName>
</protein>
<dbReference type="InterPro" id="IPR045474">
    <property type="entry name" value="GEVED"/>
</dbReference>
<feature type="region of interest" description="Disordered" evidence="1">
    <location>
        <begin position="318"/>
        <end position="337"/>
    </location>
</feature>
<proteinExistence type="predicted"/>
<dbReference type="KEGG" id="lsd:EMK97_17110"/>
<dbReference type="EMBL" id="CP034759">
    <property type="protein sequence ID" value="QBG37334.1"/>
    <property type="molecule type" value="Genomic_DNA"/>
</dbReference>
<evidence type="ECO:0000256" key="1">
    <source>
        <dbReference type="SAM" id="MobiDB-lite"/>
    </source>
</evidence>
<reference evidence="3 4" key="1">
    <citation type="submission" date="2018-12" db="EMBL/GenBank/DDBJ databases">
        <title>Complete genome of Litorilituus sediminis.</title>
        <authorList>
            <person name="Liu A."/>
            <person name="Rong J."/>
        </authorList>
    </citation>
    <scope>NUCLEOTIDE SEQUENCE [LARGE SCALE GENOMIC DNA]</scope>
    <source>
        <strain evidence="3 4">JCM 17549</strain>
    </source>
</reference>
<dbReference type="SUPFAM" id="SSF55486">
    <property type="entry name" value="Metalloproteases ('zincins'), catalytic domain"/>
    <property type="match status" value="1"/>
</dbReference>
<dbReference type="RefSeq" id="WP_130604000.1">
    <property type="nucleotide sequence ID" value="NZ_CP034759.1"/>
</dbReference>
<accession>A0A4P6P735</accession>
<feature type="domain" description="GEVED" evidence="2">
    <location>
        <begin position="247"/>
        <end position="316"/>
    </location>
</feature>
<feature type="compositionally biased region" description="Gly residues" evidence="1">
    <location>
        <begin position="323"/>
        <end position="336"/>
    </location>
</feature>
<dbReference type="OrthoDB" id="5904383at2"/>
<dbReference type="AlphaFoldDB" id="A0A4P6P735"/>
<sequence length="706" mass="77930">MMIKTIIKSAHLHSKSRKKITGSSQKSKYKASMMAGCLSALVTQSAVAVCEISANDRYEFIQSISLNGSALSNGANIADGDLLELTPGYSGYAYRNDWHVWLDLNNDGDFADANELIFNTSSASNTLVSASINIPNNINANSTSMRVVFHADDINADSCGYDGYGDSKDITVNLGGGSTGGGSSDYELQQVPKGGSNEHISSVLINSDEYSSGNDNGYADFTAKQTFSISDGDNITLTPNSSWDGDWAVWIDSDNNGSFDSDEKIFSASGRRGRAVSGTVDLSQIDDGIARMRVAMNGDGEANATGFTWGEIEDYTAEVHSGGSTGGGNTGGGSSGGEDKLYGSHVQWLHDNVNVKIFKFEFTDVDLTWSDSRIKSEMNEIVTYFDEQSYGSFAVTYEIHEEVIQINSRKSDWDGTTSSQWRAYIEETLIDLGEKDYNDIDDNTIYLALAPEFNYWAEIEDGVYGWRPHGIKAGVNPGTIRVYDTGDVRSQAGGIAHEMGHAMGLHHAQGIDGQETIFGVGHYESERIQYGNPYDLMGNRAWEFGSLNLYYKNFFKTWNIKSYTPEVTQSGTYRIYALEQDALRSDRDIGLRLKSGNGDYTYWLEYRTGDGADLDGIQVNIEGYFPDEDDRSYYYGVSYLLDFTPYTFVDDLNDEHDDFDDFYDGALMMDKSYTDEWGRGFTIKTVNRGGTEGTTGAWIEVQVTMH</sequence>
<evidence type="ECO:0000313" key="3">
    <source>
        <dbReference type="EMBL" id="QBG37334.1"/>
    </source>
</evidence>
<evidence type="ECO:0000259" key="2">
    <source>
        <dbReference type="Pfam" id="PF20009"/>
    </source>
</evidence>
<dbReference type="Pfam" id="PF20009">
    <property type="entry name" value="GEVED"/>
    <property type="match status" value="2"/>
</dbReference>
<keyword evidence="4" id="KW-1185">Reference proteome</keyword>
<feature type="domain" description="GEVED" evidence="2">
    <location>
        <begin position="98"/>
        <end position="173"/>
    </location>
</feature>
<evidence type="ECO:0000313" key="4">
    <source>
        <dbReference type="Proteomes" id="UP000290244"/>
    </source>
</evidence>
<gene>
    <name evidence="3" type="ORF">EMK97_17110</name>
</gene>
<dbReference type="Proteomes" id="UP000290244">
    <property type="component" value="Chromosome"/>
</dbReference>
<organism evidence="3 4">
    <name type="scientific">Litorilituus sediminis</name>
    <dbReference type="NCBI Taxonomy" id="718192"/>
    <lineage>
        <taxon>Bacteria</taxon>
        <taxon>Pseudomonadati</taxon>
        <taxon>Pseudomonadota</taxon>
        <taxon>Gammaproteobacteria</taxon>
        <taxon>Alteromonadales</taxon>
        <taxon>Colwelliaceae</taxon>
        <taxon>Litorilituus</taxon>
    </lineage>
</organism>